<gene>
    <name evidence="3" type="ORF">DP939_28425</name>
</gene>
<accession>A0A366LRN5</accession>
<name>A0A366LRN5_9ACTN</name>
<evidence type="ECO:0000256" key="1">
    <source>
        <dbReference type="SAM" id="MobiDB-lite"/>
    </source>
</evidence>
<proteinExistence type="predicted"/>
<organism evidence="3 4">
    <name type="scientific">Spongiactinospora rosea</name>
    <dbReference type="NCBI Taxonomy" id="2248750"/>
    <lineage>
        <taxon>Bacteria</taxon>
        <taxon>Bacillati</taxon>
        <taxon>Actinomycetota</taxon>
        <taxon>Actinomycetes</taxon>
        <taxon>Streptosporangiales</taxon>
        <taxon>Streptosporangiaceae</taxon>
        <taxon>Spongiactinospora</taxon>
    </lineage>
</organism>
<feature type="region of interest" description="Disordered" evidence="1">
    <location>
        <begin position="1"/>
        <end position="26"/>
    </location>
</feature>
<dbReference type="OrthoDB" id="1971292at2"/>
<comment type="caution">
    <text evidence="3">The sequence shown here is derived from an EMBL/GenBank/DDBJ whole genome shotgun (WGS) entry which is preliminary data.</text>
</comment>
<reference evidence="3 4" key="1">
    <citation type="submission" date="2018-06" db="EMBL/GenBank/DDBJ databases">
        <title>Sphaerisporangium craniellae sp. nov., isolated from a marine sponge in the South China Sea.</title>
        <authorList>
            <person name="Li L."/>
        </authorList>
    </citation>
    <scope>NUCLEOTIDE SEQUENCE [LARGE SCALE GENOMIC DNA]</scope>
    <source>
        <strain evidence="3 4">LHW63015</strain>
    </source>
</reference>
<evidence type="ECO:0000259" key="2">
    <source>
        <dbReference type="Pfam" id="PF20091"/>
    </source>
</evidence>
<dbReference type="Pfam" id="PF20091">
    <property type="entry name" value="Abhydrolase_10"/>
    <property type="match status" value="1"/>
</dbReference>
<dbReference type="Proteomes" id="UP000253303">
    <property type="component" value="Unassembled WGS sequence"/>
</dbReference>
<sequence length="456" mass="47675">MDAPRPEPRPCDGGRGRPFDAGRAAPLPDGYTEREYLLGGTAAAYRTDSAEPGGIGVRAHAPYTTRVLIRTPEAPERFNGTVVVEWFNVSGFVDAGVEWLYTHSELVRGGYAWAGVSAQCAGVTGSALPPEGAAPGGLKAWDPDRYAALHHPGDDCSYDIFSQAGRTVAGLFPGARLIAAGVSLAAHRLSAYVNAIDPIAGVYDGYLIHSRMGAAAPLTLPDPPRFDPRPVPFRDDPRVPVLALLTETEVITLDYLSARRPDGPRLRVWEIAGAAHIDTYVDVAAANDMTQMDPARLAAALAPRERAIGMDVGHTVNAAPQHHYVANAAVHRLARWAAGGPPPPHAAPLATRPGPPPELSRDGLGNALGGVRTPWMEAPAAVLTGISPNDGLLERLFGQTVPFGADVLARLYPGGAGDYLAAFGAATDAAVAEGFLLAADGEEIKALAAAAYPAAE</sequence>
<protein>
    <recommendedName>
        <fullName evidence="2">Alpha/beta hydrolase domain-containing protein</fullName>
    </recommendedName>
</protein>
<dbReference type="AlphaFoldDB" id="A0A366LRN5"/>
<dbReference type="InterPro" id="IPR045394">
    <property type="entry name" value="Abhydrolase_dom"/>
</dbReference>
<evidence type="ECO:0000313" key="4">
    <source>
        <dbReference type="Proteomes" id="UP000253303"/>
    </source>
</evidence>
<feature type="domain" description="Alpha/beta hydrolase" evidence="2">
    <location>
        <begin position="13"/>
        <end position="445"/>
    </location>
</feature>
<dbReference type="EMBL" id="QMEY01000015">
    <property type="protein sequence ID" value="RBQ16625.1"/>
    <property type="molecule type" value="Genomic_DNA"/>
</dbReference>
<evidence type="ECO:0000313" key="3">
    <source>
        <dbReference type="EMBL" id="RBQ16625.1"/>
    </source>
</evidence>
<keyword evidence="4" id="KW-1185">Reference proteome</keyword>
<feature type="compositionally biased region" description="Basic and acidic residues" evidence="1">
    <location>
        <begin position="1"/>
        <end position="20"/>
    </location>
</feature>
<dbReference type="RefSeq" id="WP_113983855.1">
    <property type="nucleotide sequence ID" value="NZ_QMEY01000015.1"/>
</dbReference>